<gene>
    <name evidence="1" type="ORF">EYF80_012820</name>
</gene>
<reference evidence="1 2" key="1">
    <citation type="submission" date="2019-03" db="EMBL/GenBank/DDBJ databases">
        <title>First draft genome of Liparis tanakae, snailfish: a comprehensive survey of snailfish specific genes.</title>
        <authorList>
            <person name="Kim W."/>
            <person name="Song I."/>
            <person name="Jeong J.-H."/>
            <person name="Kim D."/>
            <person name="Kim S."/>
            <person name="Ryu S."/>
            <person name="Song J.Y."/>
            <person name="Lee S.K."/>
        </authorList>
    </citation>
    <scope>NUCLEOTIDE SEQUENCE [LARGE SCALE GENOMIC DNA]</scope>
    <source>
        <tissue evidence="1">Muscle</tissue>
    </source>
</reference>
<dbReference type="EMBL" id="SRLO01000088">
    <property type="protein sequence ID" value="TNN76974.1"/>
    <property type="molecule type" value="Genomic_DNA"/>
</dbReference>
<organism evidence="1 2">
    <name type="scientific">Liparis tanakae</name>
    <name type="common">Tanaka's snailfish</name>
    <dbReference type="NCBI Taxonomy" id="230148"/>
    <lineage>
        <taxon>Eukaryota</taxon>
        <taxon>Metazoa</taxon>
        <taxon>Chordata</taxon>
        <taxon>Craniata</taxon>
        <taxon>Vertebrata</taxon>
        <taxon>Euteleostomi</taxon>
        <taxon>Actinopterygii</taxon>
        <taxon>Neopterygii</taxon>
        <taxon>Teleostei</taxon>
        <taxon>Neoteleostei</taxon>
        <taxon>Acanthomorphata</taxon>
        <taxon>Eupercaria</taxon>
        <taxon>Perciformes</taxon>
        <taxon>Cottioidei</taxon>
        <taxon>Cottales</taxon>
        <taxon>Liparidae</taxon>
        <taxon>Liparis</taxon>
    </lineage>
</organism>
<evidence type="ECO:0000313" key="1">
    <source>
        <dbReference type="EMBL" id="TNN76974.1"/>
    </source>
</evidence>
<proteinExistence type="predicted"/>
<dbReference type="Proteomes" id="UP000314294">
    <property type="component" value="Unassembled WGS sequence"/>
</dbReference>
<keyword evidence="2" id="KW-1185">Reference proteome</keyword>
<accession>A0A4Z2IHN9</accession>
<evidence type="ECO:0000313" key="2">
    <source>
        <dbReference type="Proteomes" id="UP000314294"/>
    </source>
</evidence>
<dbReference type="AlphaFoldDB" id="A0A4Z2IHN9"/>
<protein>
    <submittedName>
        <fullName evidence="1">Uncharacterized protein</fullName>
    </submittedName>
</protein>
<name>A0A4Z2IHN9_9TELE</name>
<sequence>MALWKDGWKALGKKGEGGCGRGEWRLIAAMRSSAMAHNPIPNLCFTVAHQVTAELVVCS</sequence>
<comment type="caution">
    <text evidence="1">The sequence shown here is derived from an EMBL/GenBank/DDBJ whole genome shotgun (WGS) entry which is preliminary data.</text>
</comment>